<evidence type="ECO:0000313" key="3">
    <source>
        <dbReference type="Proteomes" id="UP000076632"/>
    </source>
</evidence>
<dbReference type="GeneID" id="28894189"/>
<protein>
    <submittedName>
        <fullName evidence="2">Uncharacterized protein</fullName>
    </submittedName>
</protein>
<feature type="transmembrane region" description="Helical" evidence="1">
    <location>
        <begin position="145"/>
        <end position="169"/>
    </location>
</feature>
<organism evidence="2 3">
    <name type="scientific">Xylona heveae (strain CBS 132557 / TC161)</name>
    <dbReference type="NCBI Taxonomy" id="1328760"/>
    <lineage>
        <taxon>Eukaryota</taxon>
        <taxon>Fungi</taxon>
        <taxon>Dikarya</taxon>
        <taxon>Ascomycota</taxon>
        <taxon>Pezizomycotina</taxon>
        <taxon>Xylonomycetes</taxon>
        <taxon>Xylonales</taxon>
        <taxon>Xylonaceae</taxon>
        <taxon>Xylona</taxon>
    </lineage>
</organism>
<reference evidence="2 3" key="1">
    <citation type="journal article" date="2016" name="Fungal Biol.">
        <title>The genome of Xylona heveae provides a window into fungal endophytism.</title>
        <authorList>
            <person name="Gazis R."/>
            <person name="Kuo A."/>
            <person name="Riley R."/>
            <person name="LaButti K."/>
            <person name="Lipzen A."/>
            <person name="Lin J."/>
            <person name="Amirebrahimi M."/>
            <person name="Hesse C.N."/>
            <person name="Spatafora J.W."/>
            <person name="Henrissat B."/>
            <person name="Hainaut M."/>
            <person name="Grigoriev I.V."/>
            <person name="Hibbett D.S."/>
        </authorList>
    </citation>
    <scope>NUCLEOTIDE SEQUENCE [LARGE SCALE GENOMIC DNA]</scope>
    <source>
        <strain evidence="2 3">TC161</strain>
    </source>
</reference>
<keyword evidence="3" id="KW-1185">Reference proteome</keyword>
<accession>A0A165HSY2</accession>
<keyword evidence="1" id="KW-1133">Transmembrane helix</keyword>
<name>A0A165HSY2_XYLHT</name>
<dbReference type="InParanoid" id="A0A165HSY2"/>
<evidence type="ECO:0000313" key="2">
    <source>
        <dbReference type="EMBL" id="KZF23893.1"/>
    </source>
</evidence>
<dbReference type="RefSeq" id="XP_018189448.1">
    <property type="nucleotide sequence ID" value="XM_018329052.1"/>
</dbReference>
<dbReference type="Proteomes" id="UP000076632">
    <property type="component" value="Unassembled WGS sequence"/>
</dbReference>
<sequence length="192" mass="22410">MYSHRAPFLHQHERPKFRYAYMRNGEAARFTGQAHRWRRPEDFAPAQLRKIVKHKYHKELATFSRPLKKVRFAKNFKVEHSFENYQLAIGCPAPGAFVDWSACGEEKENAVLVQVYHNLVKVLKRFNPRILLEDHFTQKATYFRYAGVSMFALLMFLEGSLALVEWFVLLLRGTNVVYVLVPDVKGYSVGSN</sequence>
<proteinExistence type="predicted"/>
<keyword evidence="1" id="KW-0812">Transmembrane</keyword>
<evidence type="ECO:0000256" key="1">
    <source>
        <dbReference type="SAM" id="Phobius"/>
    </source>
</evidence>
<dbReference type="EMBL" id="KV407457">
    <property type="protein sequence ID" value="KZF23893.1"/>
    <property type="molecule type" value="Genomic_DNA"/>
</dbReference>
<gene>
    <name evidence="2" type="ORF">L228DRAFT_126227</name>
</gene>
<keyword evidence="1" id="KW-0472">Membrane</keyword>
<dbReference type="AlphaFoldDB" id="A0A165HSY2"/>